<dbReference type="CDD" id="cd06257">
    <property type="entry name" value="DnaJ"/>
    <property type="match status" value="1"/>
</dbReference>
<dbReference type="GO" id="GO:0005737">
    <property type="term" value="C:cytoplasm"/>
    <property type="evidence" value="ECO:0007669"/>
    <property type="project" value="TreeGrafter"/>
</dbReference>
<dbReference type="Pfam" id="PF01556">
    <property type="entry name" value="DnaJ_C"/>
    <property type="match status" value="1"/>
</dbReference>
<dbReference type="InterPro" id="IPR001305">
    <property type="entry name" value="HSP_DnaJ_Cys-rich_dom"/>
</dbReference>
<keyword evidence="7" id="KW-0346">Stress response</keyword>
<keyword evidence="4" id="KW-0677">Repeat</keyword>
<feature type="domain" description="CR-type" evidence="10">
    <location>
        <begin position="126"/>
        <end position="208"/>
    </location>
</feature>
<protein>
    <submittedName>
        <fullName evidence="11">Unannotated protein</fullName>
    </submittedName>
</protein>
<dbReference type="CDD" id="cd10747">
    <property type="entry name" value="DnaJ_C"/>
    <property type="match status" value="1"/>
</dbReference>
<dbReference type="InterPro" id="IPR036410">
    <property type="entry name" value="HSP_DnaJ_Cys-rich_dom_sf"/>
</dbReference>
<dbReference type="GO" id="GO:0006260">
    <property type="term" value="P:DNA replication"/>
    <property type="evidence" value="ECO:0007669"/>
    <property type="project" value="UniProtKB-KW"/>
</dbReference>
<evidence type="ECO:0000256" key="1">
    <source>
        <dbReference type="ARBA" id="ARBA00022490"/>
    </source>
</evidence>
<dbReference type="PRINTS" id="PR00625">
    <property type="entry name" value="JDOMAIN"/>
</dbReference>
<evidence type="ECO:0000259" key="9">
    <source>
        <dbReference type="PROSITE" id="PS50076"/>
    </source>
</evidence>
<evidence type="ECO:0000256" key="5">
    <source>
        <dbReference type="ARBA" id="ARBA00022771"/>
    </source>
</evidence>
<dbReference type="SUPFAM" id="SSF49493">
    <property type="entry name" value="HSP40/DnaJ peptide-binding domain"/>
    <property type="match status" value="2"/>
</dbReference>
<name>A0A6J5ZNY9_9ZZZZ</name>
<dbReference type="EMBL" id="CAESAL010000038">
    <property type="protein sequence ID" value="CAB4342719.1"/>
    <property type="molecule type" value="Genomic_DNA"/>
</dbReference>
<dbReference type="SUPFAM" id="SSF46565">
    <property type="entry name" value="Chaperone J-domain"/>
    <property type="match status" value="1"/>
</dbReference>
<dbReference type="GO" id="GO:0042026">
    <property type="term" value="P:protein refolding"/>
    <property type="evidence" value="ECO:0007669"/>
    <property type="project" value="TreeGrafter"/>
</dbReference>
<dbReference type="InterPro" id="IPR018253">
    <property type="entry name" value="DnaJ_domain_CS"/>
</dbReference>
<dbReference type="Gene3D" id="1.10.287.110">
    <property type="entry name" value="DnaJ domain"/>
    <property type="match status" value="1"/>
</dbReference>
<keyword evidence="5" id="KW-0863">Zinc-finger</keyword>
<dbReference type="FunFam" id="2.10.230.10:FF:000002">
    <property type="entry name" value="Molecular chaperone DnaJ"/>
    <property type="match status" value="1"/>
</dbReference>
<dbReference type="PANTHER" id="PTHR43096:SF48">
    <property type="entry name" value="CHAPERONE PROTEIN DNAJ"/>
    <property type="match status" value="1"/>
</dbReference>
<keyword evidence="1" id="KW-0963">Cytoplasm</keyword>
<dbReference type="AlphaFoldDB" id="A0A6J5ZNY9"/>
<evidence type="ECO:0000313" key="11">
    <source>
        <dbReference type="EMBL" id="CAB4342719.1"/>
    </source>
</evidence>
<dbReference type="InterPro" id="IPR036869">
    <property type="entry name" value="J_dom_sf"/>
</dbReference>
<dbReference type="SMART" id="SM00271">
    <property type="entry name" value="DnaJ"/>
    <property type="match status" value="1"/>
</dbReference>
<dbReference type="InterPro" id="IPR008971">
    <property type="entry name" value="HSP40/DnaJ_pept-bd"/>
</dbReference>
<dbReference type="GO" id="GO:0051082">
    <property type="term" value="F:unfolded protein binding"/>
    <property type="evidence" value="ECO:0007669"/>
    <property type="project" value="InterPro"/>
</dbReference>
<dbReference type="PROSITE" id="PS51188">
    <property type="entry name" value="ZF_CR"/>
    <property type="match status" value="1"/>
</dbReference>
<dbReference type="Gene3D" id="2.60.260.20">
    <property type="entry name" value="Urease metallochaperone UreE, N-terminal domain"/>
    <property type="match status" value="2"/>
</dbReference>
<dbReference type="GO" id="GO:0009408">
    <property type="term" value="P:response to heat"/>
    <property type="evidence" value="ECO:0007669"/>
    <property type="project" value="InterPro"/>
</dbReference>
<keyword evidence="8" id="KW-0143">Chaperone</keyword>
<dbReference type="GO" id="GO:0031072">
    <property type="term" value="F:heat shock protein binding"/>
    <property type="evidence" value="ECO:0007669"/>
    <property type="project" value="InterPro"/>
</dbReference>
<dbReference type="NCBIfam" id="NF008035">
    <property type="entry name" value="PRK10767.1"/>
    <property type="match status" value="1"/>
</dbReference>
<reference evidence="11" key="1">
    <citation type="submission" date="2020-05" db="EMBL/GenBank/DDBJ databases">
        <authorList>
            <person name="Chiriac C."/>
            <person name="Salcher M."/>
            <person name="Ghai R."/>
            <person name="Kavagutti S V."/>
        </authorList>
    </citation>
    <scope>NUCLEOTIDE SEQUENCE</scope>
</reference>
<dbReference type="GO" id="GO:0008270">
    <property type="term" value="F:zinc ion binding"/>
    <property type="evidence" value="ECO:0007669"/>
    <property type="project" value="UniProtKB-KW"/>
</dbReference>
<dbReference type="InterPro" id="IPR001623">
    <property type="entry name" value="DnaJ_domain"/>
</dbReference>
<dbReference type="PROSITE" id="PS00636">
    <property type="entry name" value="DNAJ_1"/>
    <property type="match status" value="1"/>
</dbReference>
<proteinExistence type="inferred from homology"/>
<evidence type="ECO:0000256" key="6">
    <source>
        <dbReference type="ARBA" id="ARBA00022833"/>
    </source>
</evidence>
<dbReference type="GO" id="GO:0005524">
    <property type="term" value="F:ATP binding"/>
    <property type="evidence" value="ECO:0007669"/>
    <property type="project" value="InterPro"/>
</dbReference>
<keyword evidence="6" id="KW-0862">Zinc</keyword>
<gene>
    <name evidence="11" type="ORF">UFOPK3331_01148</name>
</gene>
<evidence type="ECO:0000256" key="7">
    <source>
        <dbReference type="ARBA" id="ARBA00023016"/>
    </source>
</evidence>
<dbReference type="Pfam" id="PF00226">
    <property type="entry name" value="DnaJ"/>
    <property type="match status" value="1"/>
</dbReference>
<evidence type="ECO:0000256" key="2">
    <source>
        <dbReference type="ARBA" id="ARBA00022705"/>
    </source>
</evidence>
<dbReference type="HAMAP" id="MF_01152">
    <property type="entry name" value="DnaJ"/>
    <property type="match status" value="1"/>
</dbReference>
<evidence type="ECO:0000256" key="8">
    <source>
        <dbReference type="ARBA" id="ARBA00023186"/>
    </source>
</evidence>
<dbReference type="PANTHER" id="PTHR43096">
    <property type="entry name" value="DNAJ HOMOLOG 1, MITOCHONDRIAL-RELATED"/>
    <property type="match status" value="1"/>
</dbReference>
<dbReference type="InterPro" id="IPR012724">
    <property type="entry name" value="DnaJ"/>
</dbReference>
<dbReference type="Gene3D" id="2.10.230.10">
    <property type="entry name" value="Heat shock protein DnaJ, cysteine-rich domain"/>
    <property type="match status" value="1"/>
</dbReference>
<evidence type="ECO:0000259" key="10">
    <source>
        <dbReference type="PROSITE" id="PS51188"/>
    </source>
</evidence>
<dbReference type="Pfam" id="PF00684">
    <property type="entry name" value="DnaJ_CXXCXGXG"/>
    <property type="match status" value="1"/>
</dbReference>
<accession>A0A6J5ZNY9</accession>
<evidence type="ECO:0000256" key="4">
    <source>
        <dbReference type="ARBA" id="ARBA00022737"/>
    </source>
</evidence>
<feature type="domain" description="J" evidence="9">
    <location>
        <begin position="3"/>
        <end position="68"/>
    </location>
</feature>
<dbReference type="InterPro" id="IPR002939">
    <property type="entry name" value="DnaJ_C"/>
</dbReference>
<evidence type="ECO:0000256" key="3">
    <source>
        <dbReference type="ARBA" id="ARBA00022723"/>
    </source>
</evidence>
<keyword evidence="3" id="KW-0479">Metal-binding</keyword>
<organism evidence="11">
    <name type="scientific">freshwater metagenome</name>
    <dbReference type="NCBI Taxonomy" id="449393"/>
    <lineage>
        <taxon>unclassified sequences</taxon>
        <taxon>metagenomes</taxon>
        <taxon>ecological metagenomes</taxon>
    </lineage>
</organism>
<dbReference type="PROSITE" id="PS50076">
    <property type="entry name" value="DNAJ_2"/>
    <property type="match status" value="1"/>
</dbReference>
<dbReference type="NCBIfam" id="TIGR02349">
    <property type="entry name" value="DnaJ_bact"/>
    <property type="match status" value="1"/>
</dbReference>
<dbReference type="SUPFAM" id="SSF57938">
    <property type="entry name" value="DnaJ/Hsp40 cysteine-rich domain"/>
    <property type="match status" value="1"/>
</dbReference>
<sequence>MADFYELLGVSRQSTADEIKRAYRQRARQLHPDANPDDPHAEAQFKEVARAYETLSDPQRRQQYDMYGEGGPQTGSPFGGGGLGDIFDMFFNGSSPFGGGSGPTGPPRGADVEAILDIEFAEAVFGCEASVTVRTAVVCEDCEGSGADGMTGPSTCPDCGGAGQVRRVRQSILGQMVTAGPCGRCNGFGSIIDRPCSTCAGEGRRLDDCAYTVDVPAGVDTGATLRLPGRGAVGPRNGSTGDLYVHIRVAPDSRFDRRDNNLIHDLPIAFTQAVLGAQIVLETLDGDEVVPVEPGTTTGDVIRFRGKGVPHLQGRGRGDLLVRLVIATPDDLDDEQRTLLEKFAALRGEHIDPPEQGLMSKLRGAFK</sequence>
<keyword evidence="2" id="KW-0235">DNA replication</keyword>
<dbReference type="FunFam" id="2.60.260.20:FF:000005">
    <property type="entry name" value="Chaperone protein dnaJ 1, mitochondrial"/>
    <property type="match status" value="1"/>
</dbReference>